<dbReference type="InterPro" id="IPR018392">
    <property type="entry name" value="LysM"/>
</dbReference>
<dbReference type="KEGG" id="ifn:GM661_10570"/>
<proteinExistence type="predicted"/>
<dbReference type="Gene3D" id="3.10.350.10">
    <property type="entry name" value="LysM domain"/>
    <property type="match status" value="2"/>
</dbReference>
<feature type="domain" description="LysM" evidence="1">
    <location>
        <begin position="128"/>
        <end position="172"/>
    </location>
</feature>
<feature type="domain" description="LysM" evidence="1">
    <location>
        <begin position="73"/>
        <end position="116"/>
    </location>
</feature>
<name>A0A8A7KKK2_9FIRM</name>
<gene>
    <name evidence="2" type="ORF">GM661_10570</name>
</gene>
<dbReference type="PROSITE" id="PS51782">
    <property type="entry name" value="LYSM"/>
    <property type="match status" value="2"/>
</dbReference>
<evidence type="ECO:0000313" key="3">
    <source>
        <dbReference type="Proteomes" id="UP000665020"/>
    </source>
</evidence>
<dbReference type="SUPFAM" id="SSF54106">
    <property type="entry name" value="LysM domain"/>
    <property type="match status" value="2"/>
</dbReference>
<keyword evidence="3" id="KW-1185">Reference proteome</keyword>
<evidence type="ECO:0000313" key="2">
    <source>
        <dbReference type="EMBL" id="QTL98382.1"/>
    </source>
</evidence>
<dbReference type="InterPro" id="IPR036779">
    <property type="entry name" value="LysM_dom_sf"/>
</dbReference>
<dbReference type="Pfam" id="PF01476">
    <property type="entry name" value="LysM"/>
    <property type="match status" value="2"/>
</dbReference>
<dbReference type="PANTHER" id="PTHR33734">
    <property type="entry name" value="LYSM DOMAIN-CONTAINING GPI-ANCHORED PROTEIN 2"/>
    <property type="match status" value="1"/>
</dbReference>
<organism evidence="2 3">
    <name type="scientific">Iocasia fonsfrigidae</name>
    <dbReference type="NCBI Taxonomy" id="2682810"/>
    <lineage>
        <taxon>Bacteria</taxon>
        <taxon>Bacillati</taxon>
        <taxon>Bacillota</taxon>
        <taxon>Clostridia</taxon>
        <taxon>Halanaerobiales</taxon>
        <taxon>Halanaerobiaceae</taxon>
        <taxon>Iocasia</taxon>
    </lineage>
</organism>
<protein>
    <submittedName>
        <fullName evidence="2">LysM peptidoglycan-binding domain-containing protein</fullName>
    </submittedName>
</protein>
<dbReference type="EMBL" id="CP046640">
    <property type="protein sequence ID" value="QTL98382.1"/>
    <property type="molecule type" value="Genomic_DNA"/>
</dbReference>
<evidence type="ECO:0000259" key="1">
    <source>
        <dbReference type="PROSITE" id="PS51782"/>
    </source>
</evidence>
<dbReference type="SMART" id="SM00257">
    <property type="entry name" value="LysM"/>
    <property type="match status" value="2"/>
</dbReference>
<dbReference type="AlphaFoldDB" id="A0A8A7KKK2"/>
<accession>A0A8A7KKK2</accession>
<sequence>MMNSLEIANRIYSMERRLDSLYNQLEDSFSSPRYIRTAQNLRNLQARQLSILNGLIAELEEEQPPPPVNRYYAQHILQPGETLRVLALEYDTTVSQIRRLNPGLPDEPQAGQLVNLPIEIPRPPENSIRYVVKPGDTLFQIARRFGTDVSTLVRLNSIADPDIIFPGRILIIPNPV</sequence>
<dbReference type="CDD" id="cd00118">
    <property type="entry name" value="LysM"/>
    <property type="match status" value="2"/>
</dbReference>
<dbReference type="Proteomes" id="UP000665020">
    <property type="component" value="Chromosome"/>
</dbReference>
<dbReference type="PANTHER" id="PTHR33734:SF22">
    <property type="entry name" value="MEMBRANE-BOUND LYTIC MUREIN TRANSGLYCOSYLASE D"/>
    <property type="match status" value="1"/>
</dbReference>
<reference evidence="2" key="1">
    <citation type="submission" date="2019-12" db="EMBL/GenBank/DDBJ databases">
        <authorList>
            <person name="zhang j."/>
            <person name="sun C.M."/>
        </authorList>
    </citation>
    <scope>NUCLEOTIDE SEQUENCE</scope>
    <source>
        <strain evidence="2">NS-1</strain>
    </source>
</reference>